<dbReference type="AlphaFoldDB" id="B7PCT0"/>
<dbReference type="InterPro" id="IPR003599">
    <property type="entry name" value="Ig_sub"/>
</dbReference>
<dbReference type="InParanoid" id="B7PCT0"/>
<dbReference type="HOGENOM" id="CLU_1572364_0_0_1"/>
<evidence type="ECO:0000313" key="3">
    <source>
        <dbReference type="EnsemblMetazoa" id="ISCW002090-PA"/>
    </source>
</evidence>
<organism>
    <name type="scientific">Ixodes scapularis</name>
    <name type="common">Black-legged tick</name>
    <name type="synonym">Deer tick</name>
    <dbReference type="NCBI Taxonomy" id="6945"/>
    <lineage>
        <taxon>Eukaryota</taxon>
        <taxon>Metazoa</taxon>
        <taxon>Ecdysozoa</taxon>
        <taxon>Arthropoda</taxon>
        <taxon>Chelicerata</taxon>
        <taxon>Arachnida</taxon>
        <taxon>Acari</taxon>
        <taxon>Parasitiformes</taxon>
        <taxon>Ixodida</taxon>
        <taxon>Ixodoidea</taxon>
        <taxon>Ixodidae</taxon>
        <taxon>Ixodinae</taxon>
        <taxon>Ixodes</taxon>
    </lineage>
</organism>
<reference evidence="3" key="2">
    <citation type="submission" date="2020-05" db="UniProtKB">
        <authorList>
            <consortium name="EnsemblMetazoa"/>
        </authorList>
    </citation>
    <scope>IDENTIFICATION</scope>
    <source>
        <strain evidence="3">wikel</strain>
    </source>
</reference>
<dbReference type="PROSITE" id="PS50835">
    <property type="entry name" value="IG_LIKE"/>
    <property type="match status" value="1"/>
</dbReference>
<dbReference type="PaxDb" id="6945-B7PCT0"/>
<dbReference type="EMBL" id="ABJB010533935">
    <property type="status" value="NOT_ANNOTATED_CDS"/>
    <property type="molecule type" value="Genomic_DNA"/>
</dbReference>
<dbReference type="InterPro" id="IPR013106">
    <property type="entry name" value="Ig_V-set"/>
</dbReference>
<evidence type="ECO:0000259" key="1">
    <source>
        <dbReference type="PROSITE" id="PS50835"/>
    </source>
</evidence>
<proteinExistence type="predicted"/>
<name>B7PCT0_IXOSC</name>
<evidence type="ECO:0000313" key="2">
    <source>
        <dbReference type="EMBL" id="EEC04402.1"/>
    </source>
</evidence>
<dbReference type="InterPro" id="IPR013783">
    <property type="entry name" value="Ig-like_fold"/>
</dbReference>
<evidence type="ECO:0000313" key="4">
    <source>
        <dbReference type="Proteomes" id="UP000001555"/>
    </source>
</evidence>
<dbReference type="Gene3D" id="2.60.40.10">
    <property type="entry name" value="Immunoglobulins"/>
    <property type="match status" value="1"/>
</dbReference>
<dbReference type="InterPro" id="IPR007110">
    <property type="entry name" value="Ig-like_dom"/>
</dbReference>
<dbReference type="VEuPathDB" id="VectorBase:ISCI002090"/>
<dbReference type="SMART" id="SM00409">
    <property type="entry name" value="IG"/>
    <property type="match status" value="1"/>
</dbReference>
<dbReference type="SUPFAM" id="SSF48726">
    <property type="entry name" value="Immunoglobulin"/>
    <property type="match status" value="1"/>
</dbReference>
<gene>
    <name evidence="2" type="ORF">IscW_ISCW002090</name>
</gene>
<sequence>MKKYSEPTNCPSSKIWDVIKVRKGTPTPLQLTVNVLEGEPTSLPCPLDLERQPVAAIWYRGKEQVYALVEQRTPGSPTSALVDGTHSKKPSWQGRAFFSLLSDPPSLRLNRLERADSGDYVCNVTYPNVTSGAQVSSALRLFVAGEQNLPLLRSLHCSSVRVIPETCLRK</sequence>
<accession>B7PCT0</accession>
<keyword evidence="4" id="KW-1185">Reference proteome</keyword>
<dbReference type="EMBL" id="ABJB010245192">
    <property type="status" value="NOT_ANNOTATED_CDS"/>
    <property type="molecule type" value="Genomic_DNA"/>
</dbReference>
<reference evidence="2 4" key="1">
    <citation type="submission" date="2008-03" db="EMBL/GenBank/DDBJ databases">
        <title>Annotation of Ixodes scapularis.</title>
        <authorList>
            <consortium name="Ixodes scapularis Genome Project Consortium"/>
            <person name="Caler E."/>
            <person name="Hannick L.I."/>
            <person name="Bidwell S."/>
            <person name="Joardar V."/>
            <person name="Thiagarajan M."/>
            <person name="Amedeo P."/>
            <person name="Galinsky K.J."/>
            <person name="Schobel S."/>
            <person name="Inman J."/>
            <person name="Hostetler J."/>
            <person name="Miller J."/>
            <person name="Hammond M."/>
            <person name="Megy K."/>
            <person name="Lawson D."/>
            <person name="Kodira C."/>
            <person name="Sutton G."/>
            <person name="Meyer J."/>
            <person name="Hill C.A."/>
            <person name="Birren B."/>
            <person name="Nene V."/>
            <person name="Collins F."/>
            <person name="Alarcon-Chaidez F."/>
            <person name="Wikel S."/>
            <person name="Strausberg R."/>
        </authorList>
    </citation>
    <scope>NUCLEOTIDE SEQUENCE [LARGE SCALE GENOMIC DNA]</scope>
    <source>
        <strain evidence="4">Wikel</strain>
        <strain evidence="2">Wikel colony</strain>
    </source>
</reference>
<dbReference type="Pfam" id="PF07686">
    <property type="entry name" value="V-set"/>
    <property type="match status" value="1"/>
</dbReference>
<feature type="domain" description="Ig-like" evidence="1">
    <location>
        <begin position="26"/>
        <end position="136"/>
    </location>
</feature>
<dbReference type="Proteomes" id="UP000001555">
    <property type="component" value="Unassembled WGS sequence"/>
</dbReference>
<dbReference type="InterPro" id="IPR036179">
    <property type="entry name" value="Ig-like_dom_sf"/>
</dbReference>
<dbReference type="VEuPathDB" id="VectorBase:ISCW002090"/>
<protein>
    <recommendedName>
        <fullName evidence="1">Ig-like domain-containing protein</fullName>
    </recommendedName>
</protein>
<dbReference type="EMBL" id="DS685814">
    <property type="protein sequence ID" value="EEC04402.1"/>
    <property type="molecule type" value="Genomic_DNA"/>
</dbReference>
<dbReference type="EnsemblMetazoa" id="ISCW002090-RA">
    <property type="protein sequence ID" value="ISCW002090-PA"/>
    <property type="gene ID" value="ISCW002090"/>
</dbReference>